<reference evidence="1 2" key="1">
    <citation type="journal article" date="2011" name="Front. Microbiol.">
        <title>Two Strains of Crocosphaera watsonii with Highly Conserved Genomes are Distinguished by Strain-Specific Features.</title>
        <authorList>
            <person name="Bench S.R."/>
            <person name="Ilikchyan I.N."/>
            <person name="Tripp H.J."/>
            <person name="Zehr J.P."/>
        </authorList>
    </citation>
    <scope>NUCLEOTIDE SEQUENCE [LARGE SCALE GENOMIC DNA]</scope>
    <source>
        <strain evidence="1 2">WH 0003</strain>
    </source>
</reference>
<comment type="caution">
    <text evidence="1">The sequence shown here is derived from an EMBL/GenBank/DDBJ whole genome shotgun (WGS) entry which is preliminary data.</text>
</comment>
<dbReference type="PATRIC" id="fig|423471.3.peg.1570"/>
<dbReference type="Proteomes" id="UP000003477">
    <property type="component" value="Unassembled WGS sequence"/>
</dbReference>
<protein>
    <submittedName>
        <fullName evidence="1">Uncharacterized protein</fullName>
    </submittedName>
</protein>
<dbReference type="AlphaFoldDB" id="G5J2E7"/>
<dbReference type="EMBL" id="AESD01000255">
    <property type="protein sequence ID" value="EHJ13649.1"/>
    <property type="molecule type" value="Genomic_DNA"/>
</dbReference>
<evidence type="ECO:0000313" key="1">
    <source>
        <dbReference type="EMBL" id="EHJ13649.1"/>
    </source>
</evidence>
<evidence type="ECO:0000313" key="2">
    <source>
        <dbReference type="Proteomes" id="UP000003477"/>
    </source>
</evidence>
<sequence length="38" mass="4121">MNNEQLTINNYISAKVGVIINFLGKYSPVSPVSPVSII</sequence>
<proteinExistence type="predicted"/>
<organism evidence="1 2">
    <name type="scientific">Crocosphaera watsonii WH 0003</name>
    <dbReference type="NCBI Taxonomy" id="423471"/>
    <lineage>
        <taxon>Bacteria</taxon>
        <taxon>Bacillati</taxon>
        <taxon>Cyanobacteriota</taxon>
        <taxon>Cyanophyceae</taxon>
        <taxon>Oscillatoriophycideae</taxon>
        <taxon>Chroococcales</taxon>
        <taxon>Aphanothecaceae</taxon>
        <taxon>Crocosphaera</taxon>
    </lineage>
</organism>
<accession>G5J2E7</accession>
<gene>
    <name evidence="1" type="ORF">CWATWH0003_1680</name>
</gene>
<name>G5J2E7_CROWT</name>